<dbReference type="Proteomes" id="UP000643672">
    <property type="component" value="Unassembled WGS sequence"/>
</dbReference>
<keyword evidence="7" id="KW-1185">Reference proteome</keyword>
<reference evidence="2 6" key="3">
    <citation type="submission" date="2017-11" db="EMBL/GenBank/DDBJ databases">
        <title>Genome sequence of the bacterial symbiont EPR9N from a vent mussel Bathymodiolus thermophilus.</title>
        <authorList>
            <person name="Won Y.-J."/>
        </authorList>
    </citation>
    <scope>NUCLEOTIDE SEQUENCE [LARGE SCALE GENOMIC DNA]</scope>
    <source>
        <strain evidence="2 6">EPR9N</strain>
    </source>
</reference>
<dbReference type="AlphaFoldDB" id="A0A1J5TWQ8"/>
<proteinExistence type="predicted"/>
<dbReference type="KEGG" id="bthg:MS2017_1452"/>
<sequence>MPFPIENYIKKALHKYIFYFLNKNTPRLNRIGFFGVSMKVKNIFFGFLKALLLVVAFCSSLLYANEYMVFDLQNYQPAADSPSPYFFQRDPITGNLTKVTDLENSFQFKTYNLKLRADLEWYREEVEPTLSRWRVRISPSEYDSDSVSFLSSDLMNKVNDGSLEGSLPREVHVAIYKGRVEAASYVKNTEPEMPEIDILAANPEGMRVGQTMNVKGAGSALLDYELKTFKGRGAEKVRLFSTRDEYYLDRGWKSEPARWTDVFGDQGACGRD</sequence>
<dbReference type="Proteomes" id="UP000182798">
    <property type="component" value="Unassembled WGS sequence"/>
</dbReference>
<evidence type="ECO:0000313" key="5">
    <source>
        <dbReference type="Proteomes" id="UP000182798"/>
    </source>
</evidence>
<evidence type="ECO:0000313" key="2">
    <source>
        <dbReference type="EMBL" id="AYQ57139.1"/>
    </source>
</evidence>
<dbReference type="EMBL" id="MIQH01000586">
    <property type="protein sequence ID" value="OIR24636.1"/>
    <property type="molecule type" value="Genomic_DNA"/>
</dbReference>
<reference evidence="5" key="1">
    <citation type="submission" date="2016-09" db="EMBL/GenBank/DDBJ databases">
        <title>Genome Sequence of Bathymodiolus thermophilus sulfur-oxidizing gill endosymbiont.</title>
        <authorList>
            <person name="Ponnudurai R."/>
            <person name="Kleiner M."/>
            <person name="Sayavedra L."/>
            <person name="Thuermer A."/>
            <person name="Felbeck H."/>
            <person name="Schlueter R."/>
            <person name="Schweder T."/>
            <person name="Markert S."/>
        </authorList>
    </citation>
    <scope>NUCLEOTIDE SEQUENCE [LARGE SCALE GENOMIC DNA]</scope>
    <source>
        <strain evidence="5">BAT/CrabSpa'14</strain>
    </source>
</reference>
<accession>A0A1J5TWQ8</accession>
<protein>
    <submittedName>
        <fullName evidence="4">Uncharacterized protein</fullName>
    </submittedName>
</protein>
<reference evidence="3 7" key="4">
    <citation type="submission" date="2020-05" db="EMBL/GenBank/DDBJ databases">
        <authorList>
            <person name="Petersen J."/>
            <person name="Sayavedra L."/>
        </authorList>
    </citation>
    <scope>NUCLEOTIDE SEQUENCE [LARGE SCALE GENOMIC DNA]</scope>
    <source>
        <strain evidence="3">B thermophilus SOXS</strain>
    </source>
</reference>
<reference evidence="4" key="2">
    <citation type="journal article" date="2017" name="Stand. Genomic Sci.">
        <title>Genome sequence of the sulfur-oxidizing Bathymodiolus thermophilus gill endosymbiont.</title>
        <authorList>
            <person name="Ponnudurai R."/>
            <person name="Sayavedra L."/>
            <person name="Kleiner M."/>
            <person name="Heiden S.E."/>
            <person name="Thurmer A."/>
            <person name="Felbeck H."/>
            <person name="Schluter R."/>
            <person name="Sievert S.M."/>
            <person name="Daniel R."/>
            <person name="Schweder T."/>
            <person name="Markert S."/>
        </authorList>
    </citation>
    <scope>NUCLEOTIDE SEQUENCE</scope>
    <source>
        <strain evidence="4">BAT/CrabSpa'14</strain>
    </source>
</reference>
<keyword evidence="1" id="KW-1133">Transmembrane helix</keyword>
<feature type="transmembrane region" description="Helical" evidence="1">
    <location>
        <begin position="43"/>
        <end position="64"/>
    </location>
</feature>
<organism evidence="4 5">
    <name type="scientific">Bathymodiolus thermophilus thioautotrophic gill symbiont</name>
    <dbReference type="NCBI Taxonomy" id="2360"/>
    <lineage>
        <taxon>Bacteria</taxon>
        <taxon>Pseudomonadati</taxon>
        <taxon>Pseudomonadota</taxon>
        <taxon>Gammaproteobacteria</taxon>
        <taxon>sulfur-oxidizing symbionts</taxon>
    </lineage>
</organism>
<dbReference type="Proteomes" id="UP000278334">
    <property type="component" value="Chromosome"/>
</dbReference>
<evidence type="ECO:0000256" key="1">
    <source>
        <dbReference type="SAM" id="Phobius"/>
    </source>
</evidence>
<evidence type="ECO:0000313" key="3">
    <source>
        <dbReference type="EMBL" id="CAB5498041.1"/>
    </source>
</evidence>
<keyword evidence="1" id="KW-0812">Transmembrane</keyword>
<gene>
    <name evidence="4" type="ORF">BGC33_11190</name>
    <name evidence="2" type="ORF">MS2017_1452</name>
    <name evidence="3" type="ORF">THERMOS_773</name>
</gene>
<name>A0A1J5TWQ8_9GAMM</name>
<evidence type="ECO:0000313" key="4">
    <source>
        <dbReference type="EMBL" id="OIR24636.1"/>
    </source>
</evidence>
<evidence type="ECO:0000313" key="6">
    <source>
        <dbReference type="Proteomes" id="UP000278334"/>
    </source>
</evidence>
<keyword evidence="1" id="KW-0472">Membrane</keyword>
<evidence type="ECO:0000313" key="7">
    <source>
        <dbReference type="Proteomes" id="UP000643672"/>
    </source>
</evidence>
<dbReference type="EMBL" id="CP024634">
    <property type="protein sequence ID" value="AYQ57139.1"/>
    <property type="molecule type" value="Genomic_DNA"/>
</dbReference>
<dbReference type="EMBL" id="CAESAQ020000046">
    <property type="protein sequence ID" value="CAB5498041.1"/>
    <property type="molecule type" value="Genomic_DNA"/>
</dbReference>